<dbReference type="InterPro" id="IPR029039">
    <property type="entry name" value="Flavoprotein-like_sf"/>
</dbReference>
<proteinExistence type="predicted"/>
<keyword evidence="2" id="KW-1185">Reference proteome</keyword>
<dbReference type="EMBL" id="RQZF01000006">
    <property type="protein sequence ID" value="RRC95120.1"/>
    <property type="molecule type" value="Genomic_DNA"/>
</dbReference>
<evidence type="ECO:0000313" key="1">
    <source>
        <dbReference type="EMBL" id="RRC95120.1"/>
    </source>
</evidence>
<dbReference type="RefSeq" id="WP_124870606.1">
    <property type="nucleotide sequence ID" value="NZ_RQZF01000006.1"/>
</dbReference>
<organism evidence="1 2">
    <name type="scientific">Schaalia canis</name>
    <dbReference type="NCBI Taxonomy" id="100469"/>
    <lineage>
        <taxon>Bacteria</taxon>
        <taxon>Bacillati</taxon>
        <taxon>Actinomycetota</taxon>
        <taxon>Actinomycetes</taxon>
        <taxon>Actinomycetales</taxon>
        <taxon>Actinomycetaceae</taxon>
        <taxon>Schaalia</taxon>
    </lineage>
</organism>
<name>A0A3P1SDZ2_9ACTO</name>
<dbReference type="SUPFAM" id="SSF52218">
    <property type="entry name" value="Flavoproteins"/>
    <property type="match status" value="1"/>
</dbReference>
<dbReference type="Gene3D" id="3.40.50.360">
    <property type="match status" value="1"/>
</dbReference>
<comment type="caution">
    <text evidence="1">The sequence shown here is derived from an EMBL/GenBank/DDBJ whole genome shotgun (WGS) entry which is preliminary data.</text>
</comment>
<dbReference type="AlphaFoldDB" id="A0A3P1SDZ2"/>
<gene>
    <name evidence="1" type="ORF">EII11_06890</name>
</gene>
<dbReference type="OrthoDB" id="3253043at2"/>
<dbReference type="Proteomes" id="UP000280444">
    <property type="component" value="Unassembled WGS sequence"/>
</dbReference>
<accession>A0A3P1SDZ2</accession>
<sequence>MQTLIVVESWFGNTRQIADVLNDALSALGHHVDQCSATEAPDQIPSEIGLLIIGAPTHSRGLSRTNTRRQTGASDAERGVREWLSSLTFSEQLRIAFFTTVTSTSWFAGSAAKEGRKLLARRYRQSDLPLEHFLVEGMKGPLRTGESERAAQWAAGLV</sequence>
<reference evidence="1 2" key="1">
    <citation type="submission" date="2018-11" db="EMBL/GenBank/DDBJ databases">
        <title>Genomes From Bacteria Associated with the Canine Oral Cavity: a Test Case for Automated Genome-Based Taxonomic Assignment.</title>
        <authorList>
            <person name="Coil D.A."/>
            <person name="Jospin G."/>
            <person name="Darling A.E."/>
            <person name="Wallis C."/>
            <person name="Davis I.J."/>
            <person name="Harris S."/>
            <person name="Eisen J.A."/>
            <person name="Holcombe L.J."/>
            <person name="O'Flynn C."/>
        </authorList>
    </citation>
    <scope>NUCLEOTIDE SEQUENCE [LARGE SCALE GENOMIC DNA]</scope>
    <source>
        <strain evidence="1 2">OH770</strain>
    </source>
</reference>
<evidence type="ECO:0000313" key="2">
    <source>
        <dbReference type="Proteomes" id="UP000280444"/>
    </source>
</evidence>
<protein>
    <submittedName>
        <fullName evidence="1">Flavodoxin</fullName>
    </submittedName>
</protein>